<dbReference type="SUPFAM" id="SSF52172">
    <property type="entry name" value="CheY-like"/>
    <property type="match status" value="1"/>
</dbReference>
<dbReference type="PROSITE" id="PS50110">
    <property type="entry name" value="RESPONSE_REGULATORY"/>
    <property type="match status" value="1"/>
</dbReference>
<dbReference type="Gene3D" id="3.40.50.2300">
    <property type="match status" value="1"/>
</dbReference>
<dbReference type="PANTHER" id="PTHR48111">
    <property type="entry name" value="REGULATOR OF RPOS"/>
    <property type="match status" value="1"/>
</dbReference>
<dbReference type="GO" id="GO:0000976">
    <property type="term" value="F:transcription cis-regulatory region binding"/>
    <property type="evidence" value="ECO:0007669"/>
    <property type="project" value="TreeGrafter"/>
</dbReference>
<evidence type="ECO:0000313" key="10">
    <source>
        <dbReference type="EMBL" id="MCZ0863937.1"/>
    </source>
</evidence>
<dbReference type="GO" id="GO:0000156">
    <property type="term" value="F:phosphorelay response regulator activity"/>
    <property type="evidence" value="ECO:0007669"/>
    <property type="project" value="TreeGrafter"/>
</dbReference>
<dbReference type="CDD" id="cd00383">
    <property type="entry name" value="trans_reg_C"/>
    <property type="match status" value="1"/>
</dbReference>
<evidence type="ECO:0000256" key="1">
    <source>
        <dbReference type="ARBA" id="ARBA00022553"/>
    </source>
</evidence>
<keyword evidence="3" id="KW-0805">Transcription regulation</keyword>
<comment type="caution">
    <text evidence="10">The sequence shown here is derived from an EMBL/GenBank/DDBJ whole genome shotgun (WGS) entry which is preliminary data.</text>
</comment>
<evidence type="ECO:0000259" key="8">
    <source>
        <dbReference type="PROSITE" id="PS50110"/>
    </source>
</evidence>
<dbReference type="InterPro" id="IPR011006">
    <property type="entry name" value="CheY-like_superfamily"/>
</dbReference>
<dbReference type="GO" id="GO:0005829">
    <property type="term" value="C:cytosol"/>
    <property type="evidence" value="ECO:0007669"/>
    <property type="project" value="TreeGrafter"/>
</dbReference>
<dbReference type="PROSITE" id="PS51755">
    <property type="entry name" value="OMPR_PHOB"/>
    <property type="match status" value="1"/>
</dbReference>
<dbReference type="Proteomes" id="UP001069090">
    <property type="component" value="Unassembled WGS sequence"/>
</dbReference>
<evidence type="ECO:0000259" key="9">
    <source>
        <dbReference type="PROSITE" id="PS51755"/>
    </source>
</evidence>
<keyword evidence="11" id="KW-1185">Reference proteome</keyword>
<feature type="modified residue" description="4-aspartylphosphate" evidence="6">
    <location>
        <position position="54"/>
    </location>
</feature>
<protein>
    <submittedName>
        <fullName evidence="10">Response regulator</fullName>
    </submittedName>
</protein>
<gene>
    <name evidence="10" type="ORF">O0V09_01925</name>
</gene>
<dbReference type="Gene3D" id="6.10.250.690">
    <property type="match status" value="1"/>
</dbReference>
<evidence type="ECO:0000256" key="7">
    <source>
        <dbReference type="PROSITE-ProRule" id="PRU01091"/>
    </source>
</evidence>
<evidence type="ECO:0000256" key="4">
    <source>
        <dbReference type="ARBA" id="ARBA00023125"/>
    </source>
</evidence>
<dbReference type="Pfam" id="PF00486">
    <property type="entry name" value="Trans_reg_C"/>
    <property type="match status" value="1"/>
</dbReference>
<evidence type="ECO:0000256" key="3">
    <source>
        <dbReference type="ARBA" id="ARBA00023015"/>
    </source>
</evidence>
<dbReference type="Pfam" id="PF00072">
    <property type="entry name" value="Response_reg"/>
    <property type="match status" value="1"/>
</dbReference>
<keyword evidence="4 7" id="KW-0238">DNA-binding</keyword>
<sequence>MSTAHILIVEDEPKLSQLLSEYFQQSGFSCHCLGHGDAVLPWLQQQHADAIILDLMLPGMDGLSLCKAIRQFSNTPILITTAKVEEIDRLLGLELGADDYICKPYSMREVVARVKAVLRRLYPQEQASLEFELNPQQQCLNFQQQSLHFTTVEFQLLKQLAEQPGRIFSRSQLMDGMYQDHRVVSDRTIDSHIKKLRKKLHRHYPQYQFIHAIYGAGYRFELTPTE</sequence>
<dbReference type="SMART" id="SM00448">
    <property type="entry name" value="REC"/>
    <property type="match status" value="1"/>
</dbReference>
<dbReference type="EMBL" id="JAPTGG010000001">
    <property type="protein sequence ID" value="MCZ0863937.1"/>
    <property type="molecule type" value="Genomic_DNA"/>
</dbReference>
<evidence type="ECO:0000256" key="2">
    <source>
        <dbReference type="ARBA" id="ARBA00023012"/>
    </source>
</evidence>
<keyword evidence="2" id="KW-0902">Two-component regulatory system</keyword>
<evidence type="ECO:0000313" key="11">
    <source>
        <dbReference type="Proteomes" id="UP001069090"/>
    </source>
</evidence>
<dbReference type="InterPro" id="IPR016032">
    <property type="entry name" value="Sig_transdc_resp-reg_C-effctor"/>
</dbReference>
<keyword evidence="5" id="KW-0804">Transcription</keyword>
<dbReference type="PANTHER" id="PTHR48111:SF59">
    <property type="entry name" value="TRANSCRIPTIONAL REGULATORY PROTEIN BAER"/>
    <property type="match status" value="1"/>
</dbReference>
<evidence type="ECO:0000256" key="5">
    <source>
        <dbReference type="ARBA" id="ARBA00023163"/>
    </source>
</evidence>
<dbReference type="GO" id="GO:0006355">
    <property type="term" value="P:regulation of DNA-templated transcription"/>
    <property type="evidence" value="ECO:0007669"/>
    <property type="project" value="InterPro"/>
</dbReference>
<dbReference type="FunFam" id="3.40.50.2300:FF:000001">
    <property type="entry name" value="DNA-binding response regulator PhoB"/>
    <property type="match status" value="1"/>
</dbReference>
<dbReference type="InterPro" id="IPR001789">
    <property type="entry name" value="Sig_transdc_resp-reg_receiver"/>
</dbReference>
<organism evidence="10 11">
    <name type="scientific">Dasania phycosphaerae</name>
    <dbReference type="NCBI Taxonomy" id="2950436"/>
    <lineage>
        <taxon>Bacteria</taxon>
        <taxon>Pseudomonadati</taxon>
        <taxon>Pseudomonadota</taxon>
        <taxon>Gammaproteobacteria</taxon>
        <taxon>Cellvibrionales</taxon>
        <taxon>Spongiibacteraceae</taxon>
        <taxon>Dasania</taxon>
    </lineage>
</organism>
<dbReference type="InterPro" id="IPR036388">
    <property type="entry name" value="WH-like_DNA-bd_sf"/>
</dbReference>
<name>A0A9J6RHW7_9GAMM</name>
<dbReference type="InterPro" id="IPR039420">
    <property type="entry name" value="WalR-like"/>
</dbReference>
<dbReference type="RefSeq" id="WP_258330084.1">
    <property type="nucleotide sequence ID" value="NZ_JAPTGG010000001.1"/>
</dbReference>
<accession>A0A9J6RHW7</accession>
<dbReference type="Gene3D" id="1.10.10.10">
    <property type="entry name" value="Winged helix-like DNA-binding domain superfamily/Winged helix DNA-binding domain"/>
    <property type="match status" value="1"/>
</dbReference>
<feature type="DNA-binding region" description="OmpR/PhoB-type" evidence="7">
    <location>
        <begin position="122"/>
        <end position="222"/>
    </location>
</feature>
<dbReference type="SUPFAM" id="SSF46894">
    <property type="entry name" value="C-terminal effector domain of the bipartite response regulators"/>
    <property type="match status" value="1"/>
</dbReference>
<feature type="domain" description="OmpR/PhoB-type" evidence="9">
    <location>
        <begin position="122"/>
        <end position="222"/>
    </location>
</feature>
<reference evidence="10 11" key="1">
    <citation type="submission" date="2022-12" db="EMBL/GenBank/DDBJ databases">
        <title>Dasania phycosphaerae sp. nov., isolated from particulate material of the south coast of Korea.</title>
        <authorList>
            <person name="Jiang Y."/>
        </authorList>
    </citation>
    <scope>NUCLEOTIDE SEQUENCE [LARGE SCALE GENOMIC DNA]</scope>
    <source>
        <strain evidence="10 11">GY-19</strain>
    </source>
</reference>
<dbReference type="InterPro" id="IPR001867">
    <property type="entry name" value="OmpR/PhoB-type_DNA-bd"/>
</dbReference>
<dbReference type="SMART" id="SM00862">
    <property type="entry name" value="Trans_reg_C"/>
    <property type="match status" value="1"/>
</dbReference>
<evidence type="ECO:0000256" key="6">
    <source>
        <dbReference type="PROSITE-ProRule" id="PRU00169"/>
    </source>
</evidence>
<dbReference type="GO" id="GO:0032993">
    <property type="term" value="C:protein-DNA complex"/>
    <property type="evidence" value="ECO:0007669"/>
    <property type="project" value="TreeGrafter"/>
</dbReference>
<dbReference type="AlphaFoldDB" id="A0A9J6RHW7"/>
<keyword evidence="1 6" id="KW-0597">Phosphoprotein</keyword>
<dbReference type="CDD" id="cd19938">
    <property type="entry name" value="REC_OmpR_BaeR-like"/>
    <property type="match status" value="1"/>
</dbReference>
<proteinExistence type="predicted"/>
<feature type="domain" description="Response regulatory" evidence="8">
    <location>
        <begin position="5"/>
        <end position="118"/>
    </location>
</feature>